<dbReference type="InterPro" id="IPR055438">
    <property type="entry name" value="AstE_AspA_cat"/>
</dbReference>
<dbReference type="Pfam" id="PF24827">
    <property type="entry name" value="AstE_AspA_cat"/>
    <property type="match status" value="1"/>
</dbReference>
<keyword evidence="7" id="KW-1185">Reference proteome</keyword>
<keyword evidence="4" id="KW-0862">Zinc</keyword>
<dbReference type="InterPro" id="IPR053138">
    <property type="entry name" value="N-alpha-Ac-DABA_deacetylase"/>
</dbReference>
<dbReference type="Proteomes" id="UP001149411">
    <property type="component" value="Unassembled WGS sequence"/>
</dbReference>
<comment type="caution">
    <text evidence="6">The sequence shown here is derived from an EMBL/GenBank/DDBJ whole genome shotgun (WGS) entry which is preliminary data.</text>
</comment>
<dbReference type="PIRSF" id="PIRSF039012">
    <property type="entry name" value="ASP"/>
    <property type="match status" value="1"/>
</dbReference>
<evidence type="ECO:0000256" key="4">
    <source>
        <dbReference type="ARBA" id="ARBA00022833"/>
    </source>
</evidence>
<dbReference type="SUPFAM" id="SSF53187">
    <property type="entry name" value="Zn-dependent exopeptidases"/>
    <property type="match status" value="1"/>
</dbReference>
<evidence type="ECO:0000259" key="5">
    <source>
        <dbReference type="Pfam" id="PF24827"/>
    </source>
</evidence>
<dbReference type="GO" id="GO:0016788">
    <property type="term" value="F:hydrolase activity, acting on ester bonds"/>
    <property type="evidence" value="ECO:0007669"/>
    <property type="project" value="InterPro"/>
</dbReference>
<dbReference type="EMBL" id="RKLV01000002">
    <property type="protein sequence ID" value="MCX2818318.1"/>
    <property type="molecule type" value="Genomic_DNA"/>
</dbReference>
<dbReference type="RefSeq" id="WP_266086086.1">
    <property type="nucleotide sequence ID" value="NZ_RKLV01000002.1"/>
</dbReference>
<sequence length="320" mass="34327">MAEFGSARAAPGEIDTGILTAGETRDGSGFGLPVAVVNGAEEGETLYVQAGSDGDELNGVGVVREVTRRLDADELTGQILVVGVLNYHGFQMAEHKNPVDSTKLNRAFPGDADGSSSERLANLVYENGAERADLGLDLHQGSTSRMIDEVRVRCGRGHRLHDECLELARTFGTEYVLDKKGPKGQLARAAPEDGVPLVDPELGGAVGWDRGSVETGVRGVFNVLKGYGFLEGEPTTPDEQLRAKEFEVFHADSGGLVERHADLYDEVGKGDALFEVTDVFGETKETVDSSVNGVVWRTRRLPMVATGEYVMSVATGLERF</sequence>
<feature type="domain" description="Succinylglutamate desuccinylase/Aspartoacylase catalytic" evidence="5">
    <location>
        <begin position="43"/>
        <end position="225"/>
    </location>
</feature>
<dbReference type="InterPro" id="IPR043795">
    <property type="entry name" value="N-alpha-Ac-DABA-like"/>
</dbReference>
<name>A0A9Q4GHZ5_9EURY</name>
<keyword evidence="2" id="KW-0479">Metal-binding</keyword>
<reference evidence="6" key="1">
    <citation type="submission" date="2022-09" db="EMBL/GenBank/DDBJ databases">
        <title>Haloadaptaus new haloarchaeum isolated from saline soil.</title>
        <authorList>
            <person name="Duran-Viseras A."/>
            <person name="Sanchez-Porro C."/>
            <person name="Ventosa A."/>
        </authorList>
    </citation>
    <scope>NUCLEOTIDE SEQUENCE</scope>
    <source>
        <strain evidence="6">F3-133</strain>
    </source>
</reference>
<accession>A0A9Q4GHZ5</accession>
<dbReference type="PANTHER" id="PTHR37326">
    <property type="entry name" value="BLL3975 PROTEIN"/>
    <property type="match status" value="1"/>
</dbReference>
<dbReference type="GO" id="GO:0046872">
    <property type="term" value="F:metal ion binding"/>
    <property type="evidence" value="ECO:0007669"/>
    <property type="project" value="UniProtKB-KW"/>
</dbReference>
<dbReference type="Gene3D" id="3.40.630.10">
    <property type="entry name" value="Zn peptidases"/>
    <property type="match status" value="1"/>
</dbReference>
<evidence type="ECO:0000256" key="1">
    <source>
        <dbReference type="ARBA" id="ARBA00001947"/>
    </source>
</evidence>
<evidence type="ECO:0000256" key="2">
    <source>
        <dbReference type="ARBA" id="ARBA00022723"/>
    </source>
</evidence>
<proteinExistence type="predicted"/>
<gene>
    <name evidence="6" type="ORF">EGH25_02990</name>
</gene>
<evidence type="ECO:0000313" key="6">
    <source>
        <dbReference type="EMBL" id="MCX2818318.1"/>
    </source>
</evidence>
<organism evidence="6 7">
    <name type="scientific">Halorutilus salinus</name>
    <dbReference type="NCBI Taxonomy" id="2487751"/>
    <lineage>
        <taxon>Archaea</taxon>
        <taxon>Methanobacteriati</taxon>
        <taxon>Methanobacteriota</taxon>
        <taxon>Stenosarchaea group</taxon>
        <taxon>Halobacteria</taxon>
        <taxon>Halorutilales</taxon>
        <taxon>Halorutilaceae</taxon>
        <taxon>Halorutilus</taxon>
    </lineage>
</organism>
<dbReference type="AlphaFoldDB" id="A0A9Q4GHZ5"/>
<protein>
    <submittedName>
        <fullName evidence="6">Succinylglutamate desuccinylase/aspartoacylase family protein</fullName>
    </submittedName>
</protein>
<dbReference type="GO" id="GO:0016811">
    <property type="term" value="F:hydrolase activity, acting on carbon-nitrogen (but not peptide) bonds, in linear amides"/>
    <property type="evidence" value="ECO:0007669"/>
    <property type="project" value="InterPro"/>
</dbReference>
<keyword evidence="3" id="KW-0378">Hydrolase</keyword>
<evidence type="ECO:0000256" key="3">
    <source>
        <dbReference type="ARBA" id="ARBA00022801"/>
    </source>
</evidence>
<evidence type="ECO:0000313" key="7">
    <source>
        <dbReference type="Proteomes" id="UP001149411"/>
    </source>
</evidence>
<comment type="cofactor">
    <cofactor evidence="1">
        <name>Zn(2+)</name>
        <dbReference type="ChEBI" id="CHEBI:29105"/>
    </cofactor>
</comment>
<dbReference type="PANTHER" id="PTHR37326:SF1">
    <property type="entry name" value="BLL3975 PROTEIN"/>
    <property type="match status" value="1"/>
</dbReference>